<name>A0ABW9WHY3_9BURK</name>
<sequence length="84" mass="9580">MKIDLTLRQIQIVESIKSKSELKDQMMLDKLLKGETDFNDIENLCLIINGEFLMEGILPSFEPNPYGLELESLLDSVNRARIAP</sequence>
<comment type="caution">
    <text evidence="1">The sequence shown here is derived from an EMBL/GenBank/DDBJ whole genome shotgun (WGS) entry which is preliminary data.</text>
</comment>
<dbReference type="RefSeq" id="WP_161045466.1">
    <property type="nucleotide sequence ID" value="NZ_WWCS01000007.1"/>
</dbReference>
<evidence type="ECO:0000313" key="2">
    <source>
        <dbReference type="Proteomes" id="UP000466332"/>
    </source>
</evidence>
<dbReference type="Proteomes" id="UP000466332">
    <property type="component" value="Unassembled WGS sequence"/>
</dbReference>
<protein>
    <recommendedName>
        <fullName evidence="3">MafI family immunity protein</fullName>
    </recommendedName>
</protein>
<evidence type="ECO:0008006" key="3">
    <source>
        <dbReference type="Google" id="ProtNLM"/>
    </source>
</evidence>
<reference evidence="1 2" key="1">
    <citation type="submission" date="2019-12" db="EMBL/GenBank/DDBJ databases">
        <title>Novel species isolated from a subtropical stream in China.</title>
        <authorList>
            <person name="Lu H."/>
        </authorList>
    </citation>
    <scope>NUCLEOTIDE SEQUENCE [LARGE SCALE GENOMIC DNA]</scope>
    <source>
        <strain evidence="1 2">FT109W</strain>
    </source>
</reference>
<proteinExistence type="predicted"/>
<keyword evidence="2" id="KW-1185">Reference proteome</keyword>
<dbReference type="EMBL" id="WWCS01000007">
    <property type="protein sequence ID" value="MYN40410.1"/>
    <property type="molecule type" value="Genomic_DNA"/>
</dbReference>
<evidence type="ECO:0000313" key="1">
    <source>
        <dbReference type="EMBL" id="MYN40410.1"/>
    </source>
</evidence>
<organism evidence="1 2">
    <name type="scientific">Duganella margarita</name>
    <dbReference type="NCBI Taxonomy" id="2692170"/>
    <lineage>
        <taxon>Bacteria</taxon>
        <taxon>Pseudomonadati</taxon>
        <taxon>Pseudomonadota</taxon>
        <taxon>Betaproteobacteria</taxon>
        <taxon>Burkholderiales</taxon>
        <taxon>Oxalobacteraceae</taxon>
        <taxon>Telluria group</taxon>
        <taxon>Duganella</taxon>
    </lineage>
</organism>
<gene>
    <name evidence="1" type="ORF">GTP55_13605</name>
</gene>
<accession>A0ABW9WHY3</accession>